<dbReference type="InterPro" id="IPR034248">
    <property type="entry name" value="CPA_M14_CPD"/>
</dbReference>
<dbReference type="SUPFAM" id="SSF53187">
    <property type="entry name" value="Zn-dependent exopeptidases"/>
    <property type="match status" value="1"/>
</dbReference>
<reference evidence="16" key="2">
    <citation type="submission" date="2025-09" db="UniProtKB">
        <authorList>
            <consortium name="Ensembl"/>
        </authorList>
    </citation>
    <scope>IDENTIFICATION</scope>
</reference>
<evidence type="ECO:0000256" key="6">
    <source>
        <dbReference type="ARBA" id="ARBA00022670"/>
    </source>
</evidence>
<dbReference type="FunFam" id="3.30.70.340:FF:000001">
    <property type="entry name" value="Carboxypeptidase A5"/>
    <property type="match status" value="1"/>
</dbReference>
<dbReference type="Pfam" id="PF00246">
    <property type="entry name" value="Peptidase_M14"/>
    <property type="match status" value="1"/>
</dbReference>
<dbReference type="PANTHER" id="PTHR11705">
    <property type="entry name" value="PROTEASE FAMILY M14 CARBOXYPEPTIDASE A,B"/>
    <property type="match status" value="1"/>
</dbReference>
<accession>A0A8C3HXG9</accession>
<evidence type="ECO:0000256" key="13">
    <source>
        <dbReference type="PROSITE-ProRule" id="PRU01379"/>
    </source>
</evidence>
<sequence length="396" mass="44115">SVAGSSSSFLSSSVCSCCFVFTRDQVLRIRASSEEQIALLKELGELEDLQIDYWLSPAQPGLPVDARVPFRSLQAVKVFLESNTIPYTITINTLVCKKPTRPIYSWMDNLVTENPDLVSKIQIGQSYEKRPLYVLKFSTGGVNRPAIWIDTGIHSREWITQATGVWTANKIVTEYGKDASLTAILDTVDIFFEIVTNPDGFAYTHSTVSNRMWRKTRSINAGSSCRGVDPNRNWDAGFGGPGSSSNPCAETYHGPSPHSESEVKSIVDFVLSHGNVKALLSIHSYSQMLLFPYGYKAEPAPDHQELNDLAREAVAALAELHGTKYTYGSTIDTIYQADGTTIDWSYDNGIKYSYTFELRDTGRYGFLLPASQIIPTAEETWLALMKIMEHVRDNPY</sequence>
<feature type="domain" description="Peptidase M14" evidence="15">
    <location>
        <begin position="90"/>
        <end position="391"/>
    </location>
</feature>
<dbReference type="InterPro" id="IPR036990">
    <property type="entry name" value="M14A-like_propep"/>
</dbReference>
<reference evidence="16" key="1">
    <citation type="submission" date="2025-08" db="UniProtKB">
        <authorList>
            <consortium name="Ensembl"/>
        </authorList>
    </citation>
    <scope>IDENTIFICATION</scope>
</reference>
<gene>
    <name evidence="16" type="primary">LOC101942494</name>
</gene>
<dbReference type="Pfam" id="PF02244">
    <property type="entry name" value="Propep_M14"/>
    <property type="match status" value="1"/>
</dbReference>
<dbReference type="PRINTS" id="PR00765">
    <property type="entry name" value="CRBOXYPTASEA"/>
</dbReference>
<evidence type="ECO:0000256" key="9">
    <source>
        <dbReference type="ARBA" id="ARBA00022801"/>
    </source>
</evidence>
<comment type="similarity">
    <text evidence="3 13">Belongs to the peptidase M14 family.</text>
</comment>
<evidence type="ECO:0000259" key="15">
    <source>
        <dbReference type="PROSITE" id="PS52035"/>
    </source>
</evidence>
<dbReference type="PROSITE" id="PS52035">
    <property type="entry name" value="PEPTIDASE_M14"/>
    <property type="match status" value="1"/>
</dbReference>
<proteinExistence type="inferred from homology"/>
<comment type="cofactor">
    <cofactor evidence="1">
        <name>Zn(2+)</name>
        <dbReference type="ChEBI" id="CHEBI:29105"/>
    </cofactor>
</comment>
<dbReference type="InterPro" id="IPR003146">
    <property type="entry name" value="M14A_act_pep"/>
</dbReference>
<name>A0A8C3HXG9_CHRPI</name>
<dbReference type="InterPro" id="IPR057247">
    <property type="entry name" value="CARBOXYPEPT_ZN_2"/>
</dbReference>
<evidence type="ECO:0000256" key="4">
    <source>
        <dbReference type="ARBA" id="ARBA00022525"/>
    </source>
</evidence>
<keyword evidence="4" id="KW-0964">Secreted</keyword>
<keyword evidence="5" id="KW-0121">Carboxypeptidase</keyword>
<dbReference type="PROSITE" id="PS00132">
    <property type="entry name" value="CARBOXYPEPT_ZN_1"/>
    <property type="match status" value="1"/>
</dbReference>
<keyword evidence="10" id="KW-0862">Zinc</keyword>
<organism evidence="16 17">
    <name type="scientific">Chrysemys picta bellii</name>
    <name type="common">Western painted turtle</name>
    <name type="synonym">Emys bellii</name>
    <dbReference type="NCBI Taxonomy" id="8478"/>
    <lineage>
        <taxon>Eukaryota</taxon>
        <taxon>Metazoa</taxon>
        <taxon>Chordata</taxon>
        <taxon>Craniata</taxon>
        <taxon>Vertebrata</taxon>
        <taxon>Euteleostomi</taxon>
        <taxon>Archelosauria</taxon>
        <taxon>Testudinata</taxon>
        <taxon>Testudines</taxon>
        <taxon>Cryptodira</taxon>
        <taxon>Durocryptodira</taxon>
        <taxon>Testudinoidea</taxon>
        <taxon>Emydidae</taxon>
        <taxon>Chrysemys</taxon>
    </lineage>
</organism>
<dbReference type="GO" id="GO:0008270">
    <property type="term" value="F:zinc ion binding"/>
    <property type="evidence" value="ECO:0007669"/>
    <property type="project" value="InterPro"/>
</dbReference>
<evidence type="ECO:0000313" key="17">
    <source>
        <dbReference type="Proteomes" id="UP000694380"/>
    </source>
</evidence>
<evidence type="ECO:0000256" key="5">
    <source>
        <dbReference type="ARBA" id="ARBA00022645"/>
    </source>
</evidence>
<keyword evidence="9" id="KW-0378">Hydrolase</keyword>
<dbReference type="Gene3D" id="3.30.70.340">
    <property type="entry name" value="Metallocarboxypeptidase-like"/>
    <property type="match status" value="1"/>
</dbReference>
<evidence type="ECO:0000256" key="11">
    <source>
        <dbReference type="ARBA" id="ARBA00023049"/>
    </source>
</evidence>
<dbReference type="PANTHER" id="PTHR11705:SF152">
    <property type="entry name" value="CARBOXYPEPTIDASE A5"/>
    <property type="match status" value="1"/>
</dbReference>
<dbReference type="Gene3D" id="3.40.630.10">
    <property type="entry name" value="Zn peptidases"/>
    <property type="match status" value="1"/>
</dbReference>
<dbReference type="GeneTree" id="ENSGT00940000168513"/>
<keyword evidence="7" id="KW-0479">Metal-binding</keyword>
<dbReference type="FunFam" id="3.40.630.10:FF:000132">
    <property type="entry name" value="Carboxypeptidase A1"/>
    <property type="match status" value="1"/>
</dbReference>
<dbReference type="InterPro" id="IPR000834">
    <property type="entry name" value="Peptidase_M14"/>
</dbReference>
<dbReference type="GO" id="GO:0006508">
    <property type="term" value="P:proteolysis"/>
    <property type="evidence" value="ECO:0007669"/>
    <property type="project" value="UniProtKB-KW"/>
</dbReference>
<evidence type="ECO:0000256" key="7">
    <source>
        <dbReference type="ARBA" id="ARBA00022723"/>
    </source>
</evidence>
<evidence type="ECO:0000313" key="16">
    <source>
        <dbReference type="Ensembl" id="ENSCPBP00000024573.1"/>
    </source>
</evidence>
<dbReference type="GO" id="GO:0004181">
    <property type="term" value="F:metallocarboxypeptidase activity"/>
    <property type="evidence" value="ECO:0007669"/>
    <property type="project" value="InterPro"/>
</dbReference>
<dbReference type="CDD" id="cd03870">
    <property type="entry name" value="M14_CPA"/>
    <property type="match status" value="1"/>
</dbReference>
<keyword evidence="17" id="KW-1185">Reference proteome</keyword>
<dbReference type="InterPro" id="IPR057246">
    <property type="entry name" value="CARBOXYPEPT_ZN_1"/>
</dbReference>
<feature type="active site" description="Proton donor/acceptor" evidence="13">
    <location>
        <position position="357"/>
    </location>
</feature>
<evidence type="ECO:0000256" key="2">
    <source>
        <dbReference type="ARBA" id="ARBA00004613"/>
    </source>
</evidence>
<evidence type="ECO:0000256" key="8">
    <source>
        <dbReference type="ARBA" id="ARBA00022729"/>
    </source>
</evidence>
<comment type="subcellular location">
    <subcellularLocation>
        <location evidence="2">Secreted</location>
    </subcellularLocation>
</comment>
<dbReference type="GO" id="GO:0005615">
    <property type="term" value="C:extracellular space"/>
    <property type="evidence" value="ECO:0007669"/>
    <property type="project" value="TreeGrafter"/>
</dbReference>
<evidence type="ECO:0000256" key="14">
    <source>
        <dbReference type="SAM" id="MobiDB-lite"/>
    </source>
</evidence>
<keyword evidence="6" id="KW-0645">Protease</keyword>
<dbReference type="PROSITE" id="PS00133">
    <property type="entry name" value="CARBOXYPEPT_ZN_2"/>
    <property type="match status" value="1"/>
</dbReference>
<evidence type="ECO:0000256" key="10">
    <source>
        <dbReference type="ARBA" id="ARBA00022833"/>
    </source>
</evidence>
<evidence type="ECO:0000256" key="12">
    <source>
        <dbReference type="ARBA" id="ARBA00023157"/>
    </source>
</evidence>
<keyword evidence="11" id="KW-0482">Metalloprotease</keyword>
<dbReference type="SMART" id="SM00631">
    <property type="entry name" value="Zn_pept"/>
    <property type="match status" value="1"/>
</dbReference>
<keyword evidence="12" id="KW-1015">Disulfide bond</keyword>
<dbReference type="Ensembl" id="ENSCPBT00000028952.1">
    <property type="protein sequence ID" value="ENSCPBP00000024573.1"/>
    <property type="gene ID" value="ENSCPBG00000017507.1"/>
</dbReference>
<protein>
    <recommendedName>
        <fullName evidence="15">Peptidase M14 domain-containing protein</fullName>
    </recommendedName>
</protein>
<feature type="region of interest" description="Disordered" evidence="14">
    <location>
        <begin position="236"/>
        <end position="259"/>
    </location>
</feature>
<dbReference type="SUPFAM" id="SSF54897">
    <property type="entry name" value="Protease propeptides/inhibitors"/>
    <property type="match status" value="1"/>
</dbReference>
<keyword evidence="8" id="KW-0732">Signal</keyword>
<evidence type="ECO:0000256" key="3">
    <source>
        <dbReference type="ARBA" id="ARBA00005988"/>
    </source>
</evidence>
<evidence type="ECO:0000256" key="1">
    <source>
        <dbReference type="ARBA" id="ARBA00001947"/>
    </source>
</evidence>
<dbReference type="AlphaFoldDB" id="A0A8C3HXG9"/>
<dbReference type="Proteomes" id="UP000694380">
    <property type="component" value="Unplaced"/>
</dbReference>